<comment type="caution">
    <text evidence="1">The sequence shown here is derived from an EMBL/GenBank/DDBJ whole genome shotgun (WGS) entry which is preliminary data.</text>
</comment>
<gene>
    <name evidence="1" type="ORF">J3R75_003985</name>
</gene>
<evidence type="ECO:0000313" key="1">
    <source>
        <dbReference type="EMBL" id="MDQ0291878.1"/>
    </source>
</evidence>
<name>A0AAE3VKJ1_9BACT</name>
<organism evidence="1 2">
    <name type="scientific">Oligosphaera ethanolica</name>
    <dbReference type="NCBI Taxonomy" id="760260"/>
    <lineage>
        <taxon>Bacteria</taxon>
        <taxon>Pseudomonadati</taxon>
        <taxon>Lentisphaerota</taxon>
        <taxon>Oligosphaeria</taxon>
        <taxon>Oligosphaerales</taxon>
        <taxon>Oligosphaeraceae</taxon>
        <taxon>Oligosphaera</taxon>
    </lineage>
</organism>
<reference evidence="1" key="1">
    <citation type="submission" date="2023-07" db="EMBL/GenBank/DDBJ databases">
        <title>Genomic Encyclopedia of Type Strains, Phase IV (KMG-IV): sequencing the most valuable type-strain genomes for metagenomic binning, comparative biology and taxonomic classification.</title>
        <authorList>
            <person name="Goeker M."/>
        </authorList>
    </citation>
    <scope>NUCLEOTIDE SEQUENCE</scope>
    <source>
        <strain evidence="1">DSM 24202</strain>
    </source>
</reference>
<sequence length="86" mass="10353">MIYDDLKGNKWLDWLEDESDELGYRYVLAVTPDDILEVLVDQDIDARLGNYFFCNFSRVPAERFCPIRDRLMKKRGLTKKRLRYDD</sequence>
<protein>
    <submittedName>
        <fullName evidence="1">Uncharacterized protein</fullName>
    </submittedName>
</protein>
<dbReference type="AlphaFoldDB" id="A0AAE3VKJ1"/>
<dbReference type="EMBL" id="JAUSVL010000001">
    <property type="protein sequence ID" value="MDQ0291878.1"/>
    <property type="molecule type" value="Genomic_DNA"/>
</dbReference>
<evidence type="ECO:0000313" key="2">
    <source>
        <dbReference type="Proteomes" id="UP001238163"/>
    </source>
</evidence>
<dbReference type="Proteomes" id="UP001238163">
    <property type="component" value="Unassembled WGS sequence"/>
</dbReference>
<proteinExistence type="predicted"/>
<accession>A0AAE3VKJ1</accession>
<keyword evidence="2" id="KW-1185">Reference proteome</keyword>
<dbReference type="RefSeq" id="WP_307265279.1">
    <property type="nucleotide sequence ID" value="NZ_JAUSVL010000001.1"/>
</dbReference>